<dbReference type="AlphaFoldDB" id="A0A9P8P491"/>
<protein>
    <submittedName>
        <fullName evidence="1">Uncharacterized protein</fullName>
    </submittedName>
</protein>
<evidence type="ECO:0000313" key="1">
    <source>
        <dbReference type="EMBL" id="KAH3664587.1"/>
    </source>
</evidence>
<evidence type="ECO:0000313" key="2">
    <source>
        <dbReference type="Proteomes" id="UP000788993"/>
    </source>
</evidence>
<dbReference type="Proteomes" id="UP000788993">
    <property type="component" value="Unassembled WGS sequence"/>
</dbReference>
<name>A0A9P8P491_9ASCO</name>
<reference evidence="1" key="2">
    <citation type="submission" date="2021-01" db="EMBL/GenBank/DDBJ databases">
        <authorList>
            <person name="Schikora-Tamarit M.A."/>
        </authorList>
    </citation>
    <scope>NUCLEOTIDE SEQUENCE</scope>
    <source>
        <strain evidence="1">NCAIM Y.01608</strain>
    </source>
</reference>
<keyword evidence="2" id="KW-1185">Reference proteome</keyword>
<accession>A0A9P8P491</accession>
<dbReference type="EMBL" id="JAEUBD010001178">
    <property type="protein sequence ID" value="KAH3664587.1"/>
    <property type="molecule type" value="Genomic_DNA"/>
</dbReference>
<organism evidence="1 2">
    <name type="scientific">Ogataea polymorpha</name>
    <dbReference type="NCBI Taxonomy" id="460523"/>
    <lineage>
        <taxon>Eukaryota</taxon>
        <taxon>Fungi</taxon>
        <taxon>Dikarya</taxon>
        <taxon>Ascomycota</taxon>
        <taxon>Saccharomycotina</taxon>
        <taxon>Pichiomycetes</taxon>
        <taxon>Pichiales</taxon>
        <taxon>Pichiaceae</taxon>
        <taxon>Ogataea</taxon>
    </lineage>
</organism>
<proteinExistence type="predicted"/>
<gene>
    <name evidence="1" type="ORF">OGATHE_003402</name>
</gene>
<sequence length="88" mass="9688">MASTQCSLSACSMADVPSMTTKMATVSTNHIPNMRNTNTDPNNPVAAKLLAIVMDHSTDESCACASERAHRRRYEAVWETQLRQNSMV</sequence>
<comment type="caution">
    <text evidence="1">The sequence shown here is derived from an EMBL/GenBank/DDBJ whole genome shotgun (WGS) entry which is preliminary data.</text>
</comment>
<reference evidence="1" key="1">
    <citation type="journal article" date="2021" name="Open Biol.">
        <title>Shared evolutionary footprints suggest mitochondrial oxidative damage underlies multiple complex I losses in fungi.</title>
        <authorList>
            <person name="Schikora-Tamarit M.A."/>
            <person name="Marcet-Houben M."/>
            <person name="Nosek J."/>
            <person name="Gabaldon T."/>
        </authorList>
    </citation>
    <scope>NUCLEOTIDE SEQUENCE</scope>
    <source>
        <strain evidence="1">NCAIM Y.01608</strain>
    </source>
</reference>